<reference evidence="1 2" key="1">
    <citation type="submission" date="2014-02" db="EMBL/GenBank/DDBJ databases">
        <title>The Genome Sequence of Trichophyton interdigitale MR816.</title>
        <authorList>
            <consortium name="The Broad Institute Genomics Platform"/>
            <person name="Cuomo C.A."/>
            <person name="White T.C."/>
            <person name="Graser Y."/>
            <person name="Martinez-Rossi N."/>
            <person name="Heitman J."/>
            <person name="Young S.K."/>
            <person name="Zeng Q."/>
            <person name="Gargeya S."/>
            <person name="Abouelleil A."/>
            <person name="Alvarado L."/>
            <person name="Chapman S.B."/>
            <person name="Gainer-Dewar J."/>
            <person name="Goldberg J."/>
            <person name="Griggs A."/>
            <person name="Gujja S."/>
            <person name="Hansen M."/>
            <person name="Howarth C."/>
            <person name="Imamovic A."/>
            <person name="Larimer J."/>
            <person name="Martinez D."/>
            <person name="Murphy C."/>
            <person name="Pearson M.D."/>
            <person name="Persinoti G."/>
            <person name="Poon T."/>
            <person name="Priest M."/>
            <person name="Roberts A.D."/>
            <person name="Saif S."/>
            <person name="Shea T.D."/>
            <person name="Sykes S.N."/>
            <person name="Wortman J."/>
            <person name="Nusbaum C."/>
            <person name="Birren B."/>
        </authorList>
    </citation>
    <scope>NUCLEOTIDE SEQUENCE [LARGE SCALE GENOMIC DNA]</scope>
    <source>
        <strain evidence="1 2">MR816</strain>
    </source>
</reference>
<dbReference type="HOGENOM" id="CLU_077446_2_0_1"/>
<proteinExistence type="predicted"/>
<dbReference type="OMA" id="REQDMDR"/>
<sequence length="198" mass="22090">MAPSEESILTNFLLSPSPLPTVLSLEQFTKLFPRRLQSHPQIRTLYRDLQYLRAQDIDLVQENIQREIKNGDKQKEELRNAQLDSGVANMSRGDKTEADMDIQLFGQQDGLVTRPEDRHTLKTLLVDMERACGAMQSNIESLDSETSELASQIAATVGELSDLRYGKLNATGAGNALRDDVILGLKNLEDKCSNAMAR</sequence>
<gene>
    <name evidence="1" type="ORF">H109_01023</name>
</gene>
<dbReference type="EMBL" id="AOKY01000081">
    <property type="protein sequence ID" value="KDB27152.1"/>
    <property type="molecule type" value="Genomic_DNA"/>
</dbReference>
<keyword evidence="2" id="KW-1185">Reference proteome</keyword>
<accession>A0A059JI77</accession>
<comment type="caution">
    <text evidence="1">The sequence shown here is derived from an EMBL/GenBank/DDBJ whole genome shotgun (WGS) entry which is preliminary data.</text>
</comment>
<dbReference type="PANTHER" id="PTHR28064:SF1">
    <property type="entry name" value="INNER KINETOCHORE SUBUNIT NKP2"/>
    <property type="match status" value="1"/>
</dbReference>
<dbReference type="OrthoDB" id="2311687at2759"/>
<dbReference type="Proteomes" id="UP000024533">
    <property type="component" value="Unassembled WGS sequence"/>
</dbReference>
<evidence type="ECO:0000313" key="2">
    <source>
        <dbReference type="Proteomes" id="UP000024533"/>
    </source>
</evidence>
<dbReference type="InterPro" id="IPR018565">
    <property type="entry name" value="Nkp2/Cnl2"/>
</dbReference>
<organism evidence="1 2">
    <name type="scientific">Trichophyton interdigitale (strain MR816)</name>
    <dbReference type="NCBI Taxonomy" id="1215338"/>
    <lineage>
        <taxon>Eukaryota</taxon>
        <taxon>Fungi</taxon>
        <taxon>Dikarya</taxon>
        <taxon>Ascomycota</taxon>
        <taxon>Pezizomycotina</taxon>
        <taxon>Eurotiomycetes</taxon>
        <taxon>Eurotiomycetidae</taxon>
        <taxon>Onygenales</taxon>
        <taxon>Arthrodermataceae</taxon>
        <taxon>Trichophyton</taxon>
    </lineage>
</organism>
<evidence type="ECO:0000313" key="1">
    <source>
        <dbReference type="EMBL" id="KDB27152.1"/>
    </source>
</evidence>
<dbReference type="GO" id="GO:0031511">
    <property type="term" value="C:Mis6-Sim4 complex"/>
    <property type="evidence" value="ECO:0007669"/>
    <property type="project" value="TreeGrafter"/>
</dbReference>
<dbReference type="STRING" id="1215338.A0A059JI77"/>
<dbReference type="PANTHER" id="PTHR28064">
    <property type="entry name" value="INNER KINETOCHORE SUBUNIT NKP2"/>
    <property type="match status" value="1"/>
</dbReference>
<dbReference type="AlphaFoldDB" id="A0A059JI77"/>
<protein>
    <recommendedName>
        <fullName evidence="3">Cnl2/NKP2 family protein</fullName>
    </recommendedName>
</protein>
<dbReference type="GO" id="GO:0007059">
    <property type="term" value="P:chromosome segregation"/>
    <property type="evidence" value="ECO:0007669"/>
    <property type="project" value="TreeGrafter"/>
</dbReference>
<evidence type="ECO:0008006" key="3">
    <source>
        <dbReference type="Google" id="ProtNLM"/>
    </source>
</evidence>
<dbReference type="Pfam" id="PF09447">
    <property type="entry name" value="Cnl2_NKP2"/>
    <property type="match status" value="1"/>
</dbReference>
<name>A0A059JI77_TRIIM</name>